<dbReference type="RefSeq" id="WP_154420768.1">
    <property type="nucleotide sequence ID" value="NZ_VUNS01000042.1"/>
</dbReference>
<dbReference type="InterPro" id="IPR012893">
    <property type="entry name" value="HipA-like_C"/>
</dbReference>
<dbReference type="GO" id="GO:0004674">
    <property type="term" value="F:protein serine/threonine kinase activity"/>
    <property type="evidence" value="ECO:0007669"/>
    <property type="project" value="TreeGrafter"/>
</dbReference>
<reference evidence="5 6" key="1">
    <citation type="submission" date="2019-08" db="EMBL/GenBank/DDBJ databases">
        <title>In-depth cultivation of the pig gut microbiome towards novel bacterial diversity and tailored functional studies.</title>
        <authorList>
            <person name="Wylensek D."/>
            <person name="Hitch T.C.A."/>
            <person name="Clavel T."/>
        </authorList>
    </citation>
    <scope>NUCLEOTIDE SEQUENCE [LARGE SCALE GENOMIC DNA]</scope>
    <source>
        <strain evidence="5 6">BBE-744-WT-12</strain>
    </source>
</reference>
<dbReference type="GO" id="GO:0005829">
    <property type="term" value="C:cytosol"/>
    <property type="evidence" value="ECO:0007669"/>
    <property type="project" value="TreeGrafter"/>
</dbReference>
<keyword evidence="2" id="KW-0808">Transferase</keyword>
<keyword evidence="3" id="KW-0418">Kinase</keyword>
<accession>A0A844G9P0</accession>
<dbReference type="Pfam" id="PF07804">
    <property type="entry name" value="HipA_C"/>
    <property type="match status" value="1"/>
</dbReference>
<protein>
    <submittedName>
        <fullName evidence="5">HipA domain-containing protein</fullName>
    </submittedName>
</protein>
<proteinExistence type="inferred from homology"/>
<dbReference type="PANTHER" id="PTHR37419">
    <property type="entry name" value="SERINE/THREONINE-PROTEIN KINASE TOXIN HIPA"/>
    <property type="match status" value="1"/>
</dbReference>
<feature type="domain" description="HipA-like C-terminal" evidence="4">
    <location>
        <begin position="181"/>
        <end position="393"/>
    </location>
</feature>
<dbReference type="AlphaFoldDB" id="A0A844G9P0"/>
<evidence type="ECO:0000256" key="3">
    <source>
        <dbReference type="ARBA" id="ARBA00022777"/>
    </source>
</evidence>
<evidence type="ECO:0000313" key="6">
    <source>
        <dbReference type="Proteomes" id="UP000435649"/>
    </source>
</evidence>
<evidence type="ECO:0000259" key="4">
    <source>
        <dbReference type="Pfam" id="PF07804"/>
    </source>
</evidence>
<comment type="similarity">
    <text evidence="1">Belongs to the HipA Ser/Thr kinase family.</text>
</comment>
<organism evidence="5 6">
    <name type="scientific">Victivallis lenta</name>
    <dbReference type="NCBI Taxonomy" id="2606640"/>
    <lineage>
        <taxon>Bacteria</taxon>
        <taxon>Pseudomonadati</taxon>
        <taxon>Lentisphaerota</taxon>
        <taxon>Lentisphaeria</taxon>
        <taxon>Victivallales</taxon>
        <taxon>Victivallaceae</taxon>
        <taxon>Victivallis</taxon>
    </lineage>
</organism>
<dbReference type="EMBL" id="VUNS01000042">
    <property type="protein sequence ID" value="MST99595.1"/>
    <property type="molecule type" value="Genomic_DNA"/>
</dbReference>
<gene>
    <name evidence="5" type="ORF">FYJ85_21435</name>
</gene>
<sequence length="419" mass="47549">MERKTVYVYSDWHADATPQLMGELQIQIVRRKEIFAFEFKPAWLKSNDTRILDPDLQLFAGPQYAAGNKNNFGLFLDSSPDRWGRQLMRRREAIRARNEERSPSPLQESDYLLGVYDETRMGAIRFKLSPNGEFVNNDRAMAAPPWTSLRELEAASRNYEDESQSDNEHEKWLSMLIAPGSSLGGARPKANVLDPEGNLWIAKFPSRADSADTGAWEMVVHQLARQVGLRLPECRLDKFSKNGSTFLTRRFDRNGNRRIHFASAMTLLGKTDGADYQAGTSYLDIAKFIMQYGAQPDADLRELWKRIVFSIAVKNTDDHLRNHGFLLTPQGWILSPAYDINPNPNGAGLALNISENDNALDFDLAREVASLFRIDTDAADSFIRQTEESVQNWRKIADRCALSRPAQDDMASAFADKHR</sequence>
<dbReference type="PANTHER" id="PTHR37419:SF8">
    <property type="entry name" value="TOXIN YJJJ"/>
    <property type="match status" value="1"/>
</dbReference>
<keyword evidence="6" id="KW-1185">Reference proteome</keyword>
<dbReference type="InterPro" id="IPR052028">
    <property type="entry name" value="HipA_Ser/Thr_kinase"/>
</dbReference>
<evidence type="ECO:0000256" key="1">
    <source>
        <dbReference type="ARBA" id="ARBA00010164"/>
    </source>
</evidence>
<evidence type="ECO:0000313" key="5">
    <source>
        <dbReference type="EMBL" id="MST99595.1"/>
    </source>
</evidence>
<name>A0A844G9P0_9BACT</name>
<evidence type="ECO:0000256" key="2">
    <source>
        <dbReference type="ARBA" id="ARBA00022679"/>
    </source>
</evidence>
<dbReference type="Gene3D" id="1.10.1070.20">
    <property type="match status" value="1"/>
</dbReference>
<dbReference type="Proteomes" id="UP000435649">
    <property type="component" value="Unassembled WGS sequence"/>
</dbReference>
<comment type="caution">
    <text evidence="5">The sequence shown here is derived from an EMBL/GenBank/DDBJ whole genome shotgun (WGS) entry which is preliminary data.</text>
</comment>